<protein>
    <submittedName>
        <fullName evidence="13">Enolase</fullName>
    </submittedName>
</protein>
<keyword evidence="4" id="KW-0813">Transport</keyword>
<evidence type="ECO:0000256" key="7">
    <source>
        <dbReference type="ARBA" id="ARBA00022737"/>
    </source>
</evidence>
<evidence type="ECO:0000313" key="14">
    <source>
        <dbReference type="Proteomes" id="UP000016842"/>
    </source>
</evidence>
<name>U4VJK2_9HYPH</name>
<dbReference type="GO" id="GO:0005886">
    <property type="term" value="C:plasma membrane"/>
    <property type="evidence" value="ECO:0007669"/>
    <property type="project" value="UniProtKB-SubCell"/>
</dbReference>
<keyword evidence="8" id="KW-0547">Nucleotide-binding</keyword>
<evidence type="ECO:0000256" key="5">
    <source>
        <dbReference type="ARBA" id="ARBA00022475"/>
    </source>
</evidence>
<accession>U4VJK2</accession>
<comment type="subcellular location">
    <subcellularLocation>
        <location evidence="2">Cell inner membrane</location>
    </subcellularLocation>
    <subcellularLocation>
        <location evidence="1">Cell membrane</location>
        <topology evidence="1">Peripheral membrane protein</topology>
    </subcellularLocation>
</comment>
<dbReference type="CDD" id="cd03215">
    <property type="entry name" value="ABC_Carb_Monos_II"/>
    <property type="match status" value="1"/>
</dbReference>
<dbReference type="SUPFAM" id="SSF52540">
    <property type="entry name" value="P-loop containing nucleoside triphosphate hydrolases"/>
    <property type="match status" value="2"/>
</dbReference>
<comment type="similarity">
    <text evidence="3">Belongs to the ABC transporter superfamily.</text>
</comment>
<keyword evidence="6" id="KW-0762">Sugar transport</keyword>
<evidence type="ECO:0000256" key="9">
    <source>
        <dbReference type="ARBA" id="ARBA00022840"/>
    </source>
</evidence>
<dbReference type="InterPro" id="IPR027417">
    <property type="entry name" value="P-loop_NTPase"/>
</dbReference>
<keyword evidence="10" id="KW-1278">Translocase</keyword>
<dbReference type="InterPro" id="IPR003593">
    <property type="entry name" value="AAA+_ATPase"/>
</dbReference>
<feature type="domain" description="ABC transporter" evidence="12">
    <location>
        <begin position="253"/>
        <end position="491"/>
    </location>
</feature>
<keyword evidence="5" id="KW-1003">Cell membrane</keyword>
<dbReference type="PROSITE" id="PS00211">
    <property type="entry name" value="ABC_TRANSPORTER_1"/>
    <property type="match status" value="1"/>
</dbReference>
<dbReference type="InterPro" id="IPR003439">
    <property type="entry name" value="ABC_transporter-like_ATP-bd"/>
</dbReference>
<evidence type="ECO:0000256" key="6">
    <source>
        <dbReference type="ARBA" id="ARBA00022597"/>
    </source>
</evidence>
<comment type="caution">
    <text evidence="13">The sequence shown here is derived from an EMBL/GenBank/DDBJ whole genome shotgun (WGS) entry which is preliminary data.</text>
</comment>
<proteinExistence type="inferred from homology"/>
<evidence type="ECO:0000256" key="8">
    <source>
        <dbReference type="ARBA" id="ARBA00022741"/>
    </source>
</evidence>
<dbReference type="SMART" id="SM00382">
    <property type="entry name" value="AAA"/>
    <property type="match status" value="2"/>
</dbReference>
<dbReference type="PANTHER" id="PTHR43790">
    <property type="entry name" value="CARBOHYDRATE TRANSPORT ATP-BINDING PROTEIN MG119-RELATED"/>
    <property type="match status" value="1"/>
</dbReference>
<organism evidence="13 14">
    <name type="scientific">Brucella intermedia 229E</name>
    <dbReference type="NCBI Taxonomy" id="1337887"/>
    <lineage>
        <taxon>Bacteria</taxon>
        <taxon>Pseudomonadati</taxon>
        <taxon>Pseudomonadota</taxon>
        <taxon>Alphaproteobacteria</taxon>
        <taxon>Hyphomicrobiales</taxon>
        <taxon>Brucellaceae</taxon>
        <taxon>Brucella/Ochrobactrum group</taxon>
        <taxon>Brucella</taxon>
    </lineage>
</organism>
<dbReference type="Gene3D" id="3.40.50.300">
    <property type="entry name" value="P-loop containing nucleotide triphosphate hydrolases"/>
    <property type="match status" value="2"/>
</dbReference>
<evidence type="ECO:0000256" key="1">
    <source>
        <dbReference type="ARBA" id="ARBA00004202"/>
    </source>
</evidence>
<dbReference type="AlphaFoldDB" id="U4VJK2"/>
<evidence type="ECO:0000256" key="11">
    <source>
        <dbReference type="ARBA" id="ARBA00023136"/>
    </source>
</evidence>
<keyword evidence="7" id="KW-0677">Repeat</keyword>
<evidence type="ECO:0000256" key="2">
    <source>
        <dbReference type="ARBA" id="ARBA00004533"/>
    </source>
</evidence>
<dbReference type="InterPro" id="IPR017871">
    <property type="entry name" value="ABC_transporter-like_CS"/>
</dbReference>
<dbReference type="CDD" id="cd03216">
    <property type="entry name" value="ABC_Carb_Monos_I"/>
    <property type="match status" value="1"/>
</dbReference>
<dbReference type="InterPro" id="IPR050107">
    <property type="entry name" value="ABC_carbohydrate_import_ATPase"/>
</dbReference>
<dbReference type="GO" id="GO:0005524">
    <property type="term" value="F:ATP binding"/>
    <property type="evidence" value="ECO:0007669"/>
    <property type="project" value="UniProtKB-KW"/>
</dbReference>
<dbReference type="Pfam" id="PF00005">
    <property type="entry name" value="ABC_tran"/>
    <property type="match status" value="2"/>
</dbReference>
<reference evidence="13 14" key="1">
    <citation type="journal article" date="2014" name="FEMS Microbiol. Lett.">
        <title>Genome sequencing analysis reveals virulence-related gene content of Ochrobactrum intermedium strain 229E, a urease-positive strain isolated from the human gastric niche.</title>
        <authorList>
            <person name="Kulkarni G.J."/>
            <person name="Shetty S."/>
            <person name="Dharne M.S."/>
            <person name="Shouche Y.S."/>
        </authorList>
    </citation>
    <scope>NUCLEOTIDE SEQUENCE [LARGE SCALE GENOMIC DNA]</scope>
    <source>
        <strain evidence="13 14">229E</strain>
    </source>
</reference>
<evidence type="ECO:0000256" key="4">
    <source>
        <dbReference type="ARBA" id="ARBA00022448"/>
    </source>
</evidence>
<evidence type="ECO:0000256" key="10">
    <source>
        <dbReference type="ARBA" id="ARBA00022967"/>
    </source>
</evidence>
<keyword evidence="11" id="KW-0472">Membrane</keyword>
<dbReference type="PATRIC" id="fig|1337887.3.peg.991"/>
<keyword evidence="9" id="KW-0067">ATP-binding</keyword>
<dbReference type="EMBL" id="ASXJ01000046">
    <property type="protein sequence ID" value="ERM02981.1"/>
    <property type="molecule type" value="Genomic_DNA"/>
</dbReference>
<dbReference type="GO" id="GO:0016887">
    <property type="term" value="F:ATP hydrolysis activity"/>
    <property type="evidence" value="ECO:0007669"/>
    <property type="project" value="InterPro"/>
</dbReference>
<evidence type="ECO:0000259" key="12">
    <source>
        <dbReference type="PROSITE" id="PS50893"/>
    </source>
</evidence>
<dbReference type="FunFam" id="3.40.50.300:FF:000127">
    <property type="entry name" value="Ribose import ATP-binding protein RbsA"/>
    <property type="match status" value="1"/>
</dbReference>
<sequence length="494" mass="53907">MELLLDVEGLKKSFGGVAALRNGRLQLRPGSVHALCGGNGAGKSTFLKILMGIHARDEGHIRRRGKEVTYSSPAEALQAGIAIIEQELSPIPHMTVAENIYLGREPLRRFGGIDFKTMNRNAQKLLDQLEFKIRANQFMMNLSVAQIQLVEIAKALSHDAEVIFMDEPTSAIGEKEAQQLFAAIERLKASGKGVVYVSHRLSEIFQIADTYTVFRDGSYIDSGDLGAITRAELIRLIIGRELGDEYIKTNVPTEVPGLEVLGLSAPGKITDISFTAHKGEIFGIYGLMGGSGRSEIFNCLFGLDKASQGAIRLEGETISIRRPSDAMALGLAFVTEDRKLTGLNLGDSVRNNICLASLPEMSPHFAMNRREESSASRAMIERFRIKVAHDTMAVSGLSGGNQQKVVLGKWFLRSPRVLLLDEPTRGVDVGAKQEIYRVICEFAAEGGTVVMISSEIDEVLGMSDRIMVMRGGGQSVGIYRRAETNAQTLVHLST</sequence>
<gene>
    <name evidence="13" type="ORF">Q644_13740</name>
</gene>
<dbReference type="Proteomes" id="UP000016842">
    <property type="component" value="Unassembled WGS sequence"/>
</dbReference>
<feature type="domain" description="ABC transporter" evidence="12">
    <location>
        <begin position="5"/>
        <end position="241"/>
    </location>
</feature>
<evidence type="ECO:0000313" key="13">
    <source>
        <dbReference type="EMBL" id="ERM02981.1"/>
    </source>
</evidence>
<dbReference type="PANTHER" id="PTHR43790:SF3">
    <property type="entry name" value="D-ALLOSE IMPORT ATP-BINDING PROTEIN ALSA-RELATED"/>
    <property type="match status" value="1"/>
</dbReference>
<dbReference type="PROSITE" id="PS50893">
    <property type="entry name" value="ABC_TRANSPORTER_2"/>
    <property type="match status" value="2"/>
</dbReference>
<evidence type="ECO:0000256" key="3">
    <source>
        <dbReference type="ARBA" id="ARBA00005417"/>
    </source>
</evidence>